<evidence type="ECO:0000313" key="1">
    <source>
        <dbReference type="EMBL" id="JAH15137.1"/>
    </source>
</evidence>
<organism evidence="1">
    <name type="scientific">Anguilla anguilla</name>
    <name type="common">European freshwater eel</name>
    <name type="synonym">Muraena anguilla</name>
    <dbReference type="NCBI Taxonomy" id="7936"/>
    <lineage>
        <taxon>Eukaryota</taxon>
        <taxon>Metazoa</taxon>
        <taxon>Chordata</taxon>
        <taxon>Craniata</taxon>
        <taxon>Vertebrata</taxon>
        <taxon>Euteleostomi</taxon>
        <taxon>Actinopterygii</taxon>
        <taxon>Neopterygii</taxon>
        <taxon>Teleostei</taxon>
        <taxon>Anguilliformes</taxon>
        <taxon>Anguillidae</taxon>
        <taxon>Anguilla</taxon>
    </lineage>
</organism>
<reference evidence="1" key="2">
    <citation type="journal article" date="2015" name="Fish Shellfish Immunol.">
        <title>Early steps in the European eel (Anguilla anguilla)-Vibrio vulnificus interaction in the gills: Role of the RtxA13 toxin.</title>
        <authorList>
            <person name="Callol A."/>
            <person name="Pajuelo D."/>
            <person name="Ebbesson L."/>
            <person name="Teles M."/>
            <person name="MacKenzie S."/>
            <person name="Amaro C."/>
        </authorList>
    </citation>
    <scope>NUCLEOTIDE SEQUENCE</scope>
</reference>
<dbReference type="AlphaFoldDB" id="A0A0E9QF43"/>
<protein>
    <submittedName>
        <fullName evidence="1">Uncharacterized protein</fullName>
    </submittedName>
</protein>
<name>A0A0E9QF43_ANGAN</name>
<sequence>MNNQLFWNNWYGFDGNGEFVRKFISKSSSFNSFL</sequence>
<proteinExistence type="predicted"/>
<reference evidence="1" key="1">
    <citation type="submission" date="2014-11" db="EMBL/GenBank/DDBJ databases">
        <authorList>
            <person name="Amaro Gonzalez C."/>
        </authorList>
    </citation>
    <scope>NUCLEOTIDE SEQUENCE</scope>
</reference>
<accession>A0A0E9QF43</accession>
<dbReference type="EMBL" id="GBXM01093440">
    <property type="protein sequence ID" value="JAH15137.1"/>
    <property type="molecule type" value="Transcribed_RNA"/>
</dbReference>